<dbReference type="Proteomes" id="UP000265768">
    <property type="component" value="Unassembled WGS sequence"/>
</dbReference>
<evidence type="ECO:0000313" key="2">
    <source>
        <dbReference type="Proteomes" id="UP000265768"/>
    </source>
</evidence>
<dbReference type="EMBL" id="QZEY01000002">
    <property type="protein sequence ID" value="RJL34593.1"/>
    <property type="molecule type" value="Genomic_DNA"/>
</dbReference>
<accession>A0A3A4AZN9</accession>
<protein>
    <recommendedName>
        <fullName evidence="3">DinB-like domain-containing protein</fullName>
    </recommendedName>
</protein>
<evidence type="ECO:0000313" key="1">
    <source>
        <dbReference type="EMBL" id="RJL34593.1"/>
    </source>
</evidence>
<proteinExistence type="predicted"/>
<keyword evidence="2" id="KW-1185">Reference proteome</keyword>
<dbReference type="OrthoDB" id="3780659at2"/>
<dbReference type="AlphaFoldDB" id="A0A3A4AZN9"/>
<evidence type="ECO:0008006" key="3">
    <source>
        <dbReference type="Google" id="ProtNLM"/>
    </source>
</evidence>
<comment type="caution">
    <text evidence="1">The sequence shown here is derived from an EMBL/GenBank/DDBJ whole genome shotgun (WGS) entry which is preliminary data.</text>
</comment>
<sequence length="133" mass="14867">MSIAATWLAWDGRPVVTGSGNLWTPAKAARRIQDHLIDHLAEAEALLAGEPTIPDEWHGRAVTLDADWARFTELDLARARSRWSRLGQAYVWRYAAAGPEAWDAPRDPNWTLREIAAHVAGITWYAEQVGRLA</sequence>
<reference evidence="1 2" key="1">
    <citation type="submission" date="2018-09" db="EMBL/GenBank/DDBJ databases">
        <title>YIM 75507 draft genome.</title>
        <authorList>
            <person name="Tang S."/>
            <person name="Feng Y."/>
        </authorList>
    </citation>
    <scope>NUCLEOTIDE SEQUENCE [LARGE SCALE GENOMIC DNA]</scope>
    <source>
        <strain evidence="1 2">YIM 75507</strain>
    </source>
</reference>
<gene>
    <name evidence="1" type="ORF">D5H75_05740</name>
</gene>
<organism evidence="1 2">
    <name type="scientific">Bailinhaonella thermotolerans</name>
    <dbReference type="NCBI Taxonomy" id="1070861"/>
    <lineage>
        <taxon>Bacteria</taxon>
        <taxon>Bacillati</taxon>
        <taxon>Actinomycetota</taxon>
        <taxon>Actinomycetes</taxon>
        <taxon>Streptosporangiales</taxon>
        <taxon>Streptosporangiaceae</taxon>
        <taxon>Bailinhaonella</taxon>
    </lineage>
</organism>
<name>A0A3A4AZN9_9ACTN</name>